<keyword evidence="2" id="KW-1185">Reference proteome</keyword>
<accession>A0A4Y5JUF0</accession>
<evidence type="ECO:0000313" key="2">
    <source>
        <dbReference type="Proteomes" id="UP000316733"/>
    </source>
</evidence>
<evidence type="ECO:0000313" key="1">
    <source>
        <dbReference type="EMBL" id="QCG76296.1"/>
    </source>
</evidence>
<organism evidence="1 2">
    <name type="scientific">Pseudomonas phage vB_PaeM_PA5oct</name>
    <dbReference type="NCBI Taxonomy" id="2163605"/>
    <lineage>
        <taxon>Viruses</taxon>
        <taxon>Duplodnaviria</taxon>
        <taxon>Heunggongvirae</taxon>
        <taxon>Uroviricota</taxon>
        <taxon>Caudoviricetes</taxon>
        <taxon>Arenbergviridae</taxon>
        <taxon>Wroclawvirus</taxon>
        <taxon>Wroclawvirus PA5oct</taxon>
    </lineage>
</organism>
<dbReference type="Proteomes" id="UP000316733">
    <property type="component" value="Segment"/>
</dbReference>
<dbReference type="EMBL" id="MK797984">
    <property type="protein sequence ID" value="QCG76296.1"/>
    <property type="molecule type" value="Genomic_DNA"/>
</dbReference>
<proteinExistence type="predicted"/>
<protein>
    <submittedName>
        <fullName evidence="1">Uncharacterized protein</fullName>
    </submittedName>
</protein>
<sequence length="49" mass="5456">MDNIKSCKCAHDFQDSVYGKGNRVHNVFTKGYRCTVCGKEIITSSTGKK</sequence>
<reference evidence="2" key="1">
    <citation type="journal article" date="2020" name="bioRxiv">
        <title>Integrative omics analysis of Pseudomonas aeruginosa virus PA5oct highlights the molecular complexity of jumbo phages.</title>
        <authorList>
            <person name="Lood C."/>
            <person name="Danis-Wlodarczyk K."/>
            <person name="Blasdel B.G."/>
            <person name="Jang H.B."/>
            <person name="Vandenheuvel D."/>
            <person name="Briers Y."/>
            <person name="Noben J.-P."/>
            <person name="van Noort V."/>
            <person name="Drulis-Kawa Z."/>
            <person name="Lavigne R."/>
        </authorList>
    </citation>
    <scope>NUCLEOTIDE SEQUENCE [LARGE SCALE GENOMIC DNA]</scope>
</reference>
<gene>
    <name evidence="1" type="ORF">EST35_0428</name>
</gene>
<name>A0A4Y5JUF0_9CAUD</name>